<evidence type="ECO:0000313" key="6">
    <source>
        <dbReference type="Proteomes" id="UP001301769"/>
    </source>
</evidence>
<organism evidence="5 6">
    <name type="scientific">Rhypophila decipiens</name>
    <dbReference type="NCBI Taxonomy" id="261697"/>
    <lineage>
        <taxon>Eukaryota</taxon>
        <taxon>Fungi</taxon>
        <taxon>Dikarya</taxon>
        <taxon>Ascomycota</taxon>
        <taxon>Pezizomycotina</taxon>
        <taxon>Sordariomycetes</taxon>
        <taxon>Sordariomycetidae</taxon>
        <taxon>Sordariales</taxon>
        <taxon>Naviculisporaceae</taxon>
        <taxon>Rhypophila</taxon>
    </lineage>
</organism>
<dbReference type="AlphaFoldDB" id="A0AAN7B168"/>
<sequence length="547" mass="58549">MSLLAAAMFAYRYILRATLALASSYGSAAATCAPSPVPIIIGNSTLSNNQVARGLQLSIGDPPQQFVFLPQWPLNNTFVYGTNGHCAVVAPACTTRRGGAYDMLASKSRSVTDKSSYPFDSAPFPPTSFVSDTLSLGKELSLSGFPLGIPLNDWGAEDYHPMNAVGLGDNSTLLTTLKSTGKIVSRAWSMFWGRNGALASAQLNGIFVLGGYDKAKTQGRPHSFPLADSTARCPTRMMITISDMILNFSNGTNASLFPRAASNAIQACIVPDYPVLMTLPLDPYFSRFEDLTNQSLQDRSLGLVYFANRYSSNSNVYTGDLTINFQPGFSVRIPNDQLVVPHRQINPNTGEITTNATGPDLVIISTQDVNKDDITQLGRQFLSAAYLMANLDANEFTLWEANPTETQQLVAVDESNADIASVCDANPPPPVTRPDGGGGSLSSGHIAGIAVAAVAFTAIVCAIVFVWRRRHRRRSAALGVRGPSTSNQGGLADKPSSPYGYNDGVPYQRSELPGLGEQVYKSHQAADKLPAPETGQRGESQPHELQG</sequence>
<keyword evidence="3" id="KW-0732">Signal</keyword>
<keyword evidence="2" id="KW-0472">Membrane</keyword>
<feature type="signal peptide" evidence="3">
    <location>
        <begin position="1"/>
        <end position="30"/>
    </location>
</feature>
<dbReference type="Gene3D" id="2.40.70.10">
    <property type="entry name" value="Acid Proteases"/>
    <property type="match status" value="2"/>
</dbReference>
<evidence type="ECO:0000256" key="2">
    <source>
        <dbReference type="SAM" id="Phobius"/>
    </source>
</evidence>
<dbReference type="InterPro" id="IPR021109">
    <property type="entry name" value="Peptidase_aspartic_dom_sf"/>
</dbReference>
<feature type="chain" id="PRO_5042928265" evidence="3">
    <location>
        <begin position="31"/>
        <end position="547"/>
    </location>
</feature>
<feature type="domain" description="Peptidase A1" evidence="4">
    <location>
        <begin position="53"/>
        <end position="399"/>
    </location>
</feature>
<keyword evidence="2" id="KW-0812">Transmembrane</keyword>
<dbReference type="SUPFAM" id="SSF50630">
    <property type="entry name" value="Acid proteases"/>
    <property type="match status" value="1"/>
</dbReference>
<dbReference type="EMBL" id="MU858320">
    <property type="protein sequence ID" value="KAK4207113.1"/>
    <property type="molecule type" value="Genomic_DNA"/>
</dbReference>
<evidence type="ECO:0000259" key="4">
    <source>
        <dbReference type="PROSITE" id="PS51767"/>
    </source>
</evidence>
<evidence type="ECO:0000313" key="5">
    <source>
        <dbReference type="EMBL" id="KAK4207113.1"/>
    </source>
</evidence>
<protein>
    <submittedName>
        <fullName evidence="5">Aspartic peptidase domain-containing protein</fullName>
    </submittedName>
</protein>
<dbReference type="PROSITE" id="PS51767">
    <property type="entry name" value="PEPTIDASE_A1"/>
    <property type="match status" value="1"/>
</dbReference>
<gene>
    <name evidence="5" type="ORF">QBC37DRAFT_456556</name>
</gene>
<dbReference type="InterPro" id="IPR033121">
    <property type="entry name" value="PEPTIDASE_A1"/>
</dbReference>
<keyword evidence="2" id="KW-1133">Transmembrane helix</keyword>
<evidence type="ECO:0000256" key="3">
    <source>
        <dbReference type="SAM" id="SignalP"/>
    </source>
</evidence>
<feature type="transmembrane region" description="Helical" evidence="2">
    <location>
        <begin position="446"/>
        <end position="467"/>
    </location>
</feature>
<proteinExistence type="predicted"/>
<comment type="caution">
    <text evidence="5">The sequence shown here is derived from an EMBL/GenBank/DDBJ whole genome shotgun (WGS) entry which is preliminary data.</text>
</comment>
<dbReference type="Proteomes" id="UP001301769">
    <property type="component" value="Unassembled WGS sequence"/>
</dbReference>
<keyword evidence="6" id="KW-1185">Reference proteome</keyword>
<evidence type="ECO:0000256" key="1">
    <source>
        <dbReference type="SAM" id="MobiDB-lite"/>
    </source>
</evidence>
<reference evidence="5" key="1">
    <citation type="journal article" date="2023" name="Mol. Phylogenet. Evol.">
        <title>Genome-scale phylogeny and comparative genomics of the fungal order Sordariales.</title>
        <authorList>
            <person name="Hensen N."/>
            <person name="Bonometti L."/>
            <person name="Westerberg I."/>
            <person name="Brannstrom I.O."/>
            <person name="Guillou S."/>
            <person name="Cros-Aarteil S."/>
            <person name="Calhoun S."/>
            <person name="Haridas S."/>
            <person name="Kuo A."/>
            <person name="Mondo S."/>
            <person name="Pangilinan J."/>
            <person name="Riley R."/>
            <person name="LaButti K."/>
            <person name="Andreopoulos B."/>
            <person name="Lipzen A."/>
            <person name="Chen C."/>
            <person name="Yan M."/>
            <person name="Daum C."/>
            <person name="Ng V."/>
            <person name="Clum A."/>
            <person name="Steindorff A."/>
            <person name="Ohm R.A."/>
            <person name="Martin F."/>
            <person name="Silar P."/>
            <person name="Natvig D.O."/>
            <person name="Lalanne C."/>
            <person name="Gautier V."/>
            <person name="Ament-Velasquez S.L."/>
            <person name="Kruys A."/>
            <person name="Hutchinson M.I."/>
            <person name="Powell A.J."/>
            <person name="Barry K."/>
            <person name="Miller A.N."/>
            <person name="Grigoriev I.V."/>
            <person name="Debuchy R."/>
            <person name="Gladieux P."/>
            <person name="Hiltunen Thoren M."/>
            <person name="Johannesson H."/>
        </authorList>
    </citation>
    <scope>NUCLEOTIDE SEQUENCE</scope>
    <source>
        <strain evidence="5">PSN293</strain>
    </source>
</reference>
<accession>A0AAN7B168</accession>
<reference evidence="5" key="2">
    <citation type="submission" date="2023-05" db="EMBL/GenBank/DDBJ databases">
        <authorList>
            <consortium name="Lawrence Berkeley National Laboratory"/>
            <person name="Steindorff A."/>
            <person name="Hensen N."/>
            <person name="Bonometti L."/>
            <person name="Westerberg I."/>
            <person name="Brannstrom I.O."/>
            <person name="Guillou S."/>
            <person name="Cros-Aarteil S."/>
            <person name="Calhoun S."/>
            <person name="Haridas S."/>
            <person name="Kuo A."/>
            <person name="Mondo S."/>
            <person name="Pangilinan J."/>
            <person name="Riley R."/>
            <person name="Labutti K."/>
            <person name="Andreopoulos B."/>
            <person name="Lipzen A."/>
            <person name="Chen C."/>
            <person name="Yanf M."/>
            <person name="Daum C."/>
            <person name="Ng V."/>
            <person name="Clum A."/>
            <person name="Ohm R."/>
            <person name="Martin F."/>
            <person name="Silar P."/>
            <person name="Natvig D."/>
            <person name="Lalanne C."/>
            <person name="Gautier V."/>
            <person name="Ament-Velasquez S.L."/>
            <person name="Kruys A."/>
            <person name="Hutchinson M.I."/>
            <person name="Powell A.J."/>
            <person name="Barry K."/>
            <person name="Miller A.N."/>
            <person name="Grigoriev I.V."/>
            <person name="Debuchy R."/>
            <person name="Gladieux P."/>
            <person name="Thoren M.H."/>
            <person name="Johannesson H."/>
        </authorList>
    </citation>
    <scope>NUCLEOTIDE SEQUENCE</scope>
    <source>
        <strain evidence="5">PSN293</strain>
    </source>
</reference>
<feature type="region of interest" description="Disordered" evidence="1">
    <location>
        <begin position="476"/>
        <end position="547"/>
    </location>
</feature>
<name>A0AAN7B168_9PEZI</name>